<dbReference type="PANTHER" id="PTHR42855:SF2">
    <property type="entry name" value="DRUG RESISTANCE ABC TRANSPORTER,ATP-BINDING PROTEIN"/>
    <property type="match status" value="1"/>
</dbReference>
<dbReference type="GO" id="GO:0005524">
    <property type="term" value="F:ATP binding"/>
    <property type="evidence" value="ECO:0007669"/>
    <property type="project" value="UniProtKB-KW"/>
</dbReference>
<keyword evidence="2 4" id="KW-0067">ATP-binding</keyword>
<protein>
    <submittedName>
        <fullName evidence="4">ABC transporter ATP-binding protein</fullName>
    </submittedName>
</protein>
<dbReference type="InterPro" id="IPR032781">
    <property type="entry name" value="ABC_tran_Xtn"/>
</dbReference>
<organism evidence="4 5">
    <name type="scientific">Listeria kieliensis</name>
    <dbReference type="NCBI Taxonomy" id="1621700"/>
    <lineage>
        <taxon>Bacteria</taxon>
        <taxon>Bacillati</taxon>
        <taxon>Bacillota</taxon>
        <taxon>Bacilli</taxon>
        <taxon>Bacillales</taxon>
        <taxon>Listeriaceae</taxon>
        <taxon>Listeria</taxon>
    </lineage>
</organism>
<keyword evidence="1" id="KW-0547">Nucleotide-binding</keyword>
<dbReference type="PROSITE" id="PS50893">
    <property type="entry name" value="ABC_TRANSPORTER_2"/>
    <property type="match status" value="2"/>
</dbReference>
<dbReference type="NCBIfam" id="NF000355">
    <property type="entry name" value="ribo_prot_ABC_F"/>
    <property type="match status" value="1"/>
</dbReference>
<evidence type="ECO:0000313" key="4">
    <source>
        <dbReference type="EMBL" id="RDX02197.1"/>
    </source>
</evidence>
<name>A0A3D8TU71_9LIST</name>
<dbReference type="InterPro" id="IPR003439">
    <property type="entry name" value="ABC_transporter-like_ATP-bd"/>
</dbReference>
<evidence type="ECO:0000256" key="2">
    <source>
        <dbReference type="ARBA" id="ARBA00022840"/>
    </source>
</evidence>
<sequence>MFSIEIHDLTMEIGARNLFNIPELRVKPNARIGIIGQNGTGKTTLLEVLSGKREATTGSVIRSGTVGVIEQIPAEAEKLSGGEKTRKEVQRALQERPAILFADEPTSNLDVASTQHVIRDFKRFSGTLLIISHDRDFLDAIVDEIWELERETITVYKGNYSDYAAQKKKQREQEQKAYDDNVAEKRKLQSAMNHRKQIAASMETSQAKLFKKGMSRKEIAYGNMYKGTQQKSQHKTIKATQKRLERLPDVEKPFLFKPVKITLPESRKLKLGTTLVQVQKGEISVPEKKLFEIEPFSVKIGDKMALIGQNASGKTTFLKWLLKNEAPIRILGSTRIAYFDQELKGLNVDETMLENVNRVNAHDMQMAMDVLGSLHFEQSDLKKCVSVLSGGERVKLYLAMILLSDANFLVLDEPTNYLDIAALEALEGLISSFDGAVLFVSHDTAFVRNIALEVLQIENGKMKLERKSMQQVAQEKESAEQVVEEDSLLIELRLSEIASKLADPKLSQAEKASLDEAYLENSRKLRKLKEN</sequence>
<dbReference type="Pfam" id="PF00005">
    <property type="entry name" value="ABC_tran"/>
    <property type="match status" value="2"/>
</dbReference>
<dbReference type="CDD" id="cd03221">
    <property type="entry name" value="ABCF_EF-3"/>
    <property type="match status" value="2"/>
</dbReference>
<gene>
    <name evidence="4" type="ORF">UR08_01300</name>
</gene>
<dbReference type="PANTHER" id="PTHR42855">
    <property type="entry name" value="ABC TRANSPORTER ATP-BINDING SUBUNIT"/>
    <property type="match status" value="1"/>
</dbReference>
<dbReference type="InterPro" id="IPR003593">
    <property type="entry name" value="AAA+_ATPase"/>
</dbReference>
<dbReference type="InterPro" id="IPR051309">
    <property type="entry name" value="ABCF_ATPase"/>
</dbReference>
<dbReference type="RefSeq" id="WP_115751869.1">
    <property type="nucleotide sequence ID" value="NZ_LARY01000001.1"/>
</dbReference>
<dbReference type="Gene3D" id="3.40.50.300">
    <property type="entry name" value="P-loop containing nucleotide triphosphate hydrolases"/>
    <property type="match status" value="3"/>
</dbReference>
<comment type="caution">
    <text evidence="4">The sequence shown here is derived from an EMBL/GenBank/DDBJ whole genome shotgun (WGS) entry which is preliminary data.</text>
</comment>
<dbReference type="GO" id="GO:0016887">
    <property type="term" value="F:ATP hydrolysis activity"/>
    <property type="evidence" value="ECO:0007669"/>
    <property type="project" value="InterPro"/>
</dbReference>
<dbReference type="AlphaFoldDB" id="A0A3D8TU71"/>
<dbReference type="Pfam" id="PF12848">
    <property type="entry name" value="ABC_tran_Xtn"/>
    <property type="match status" value="1"/>
</dbReference>
<reference evidence="5" key="1">
    <citation type="submission" date="2015-04" db="EMBL/GenBank/DDBJ databases">
        <authorList>
            <person name="Schardt J."/>
            <person name="Mueller-Herbst S."/>
            <person name="Scherer S."/>
            <person name="Huptas C."/>
        </authorList>
    </citation>
    <scope>NUCLEOTIDE SEQUENCE [LARGE SCALE GENOMIC DNA]</scope>
    <source>
        <strain evidence="5">Kiel-L1</strain>
    </source>
</reference>
<feature type="domain" description="ABC transporter" evidence="3">
    <location>
        <begin position="276"/>
        <end position="484"/>
    </location>
</feature>
<evidence type="ECO:0000259" key="3">
    <source>
        <dbReference type="PROSITE" id="PS50893"/>
    </source>
</evidence>
<keyword evidence="5" id="KW-1185">Reference proteome</keyword>
<evidence type="ECO:0000256" key="1">
    <source>
        <dbReference type="ARBA" id="ARBA00022741"/>
    </source>
</evidence>
<dbReference type="SUPFAM" id="SSF52540">
    <property type="entry name" value="P-loop containing nucleoside triphosphate hydrolases"/>
    <property type="match status" value="2"/>
</dbReference>
<accession>A0A3D8TU71</accession>
<dbReference type="InterPro" id="IPR027417">
    <property type="entry name" value="P-loop_NTPase"/>
</dbReference>
<dbReference type="EMBL" id="LARY01000001">
    <property type="protein sequence ID" value="RDX02197.1"/>
    <property type="molecule type" value="Genomic_DNA"/>
</dbReference>
<dbReference type="SMART" id="SM00382">
    <property type="entry name" value="AAA"/>
    <property type="match status" value="2"/>
</dbReference>
<feature type="domain" description="ABC transporter" evidence="3">
    <location>
        <begin position="4"/>
        <end position="175"/>
    </location>
</feature>
<evidence type="ECO:0000313" key="5">
    <source>
        <dbReference type="Proteomes" id="UP000257055"/>
    </source>
</evidence>
<dbReference type="Proteomes" id="UP000257055">
    <property type="component" value="Unassembled WGS sequence"/>
</dbReference>
<proteinExistence type="predicted"/>